<dbReference type="SMART" id="SM00066">
    <property type="entry name" value="GAL4"/>
    <property type="match status" value="1"/>
</dbReference>
<feature type="non-terminal residue" evidence="4">
    <location>
        <position position="494"/>
    </location>
</feature>
<dbReference type="CDD" id="cd00067">
    <property type="entry name" value="GAL4"/>
    <property type="match status" value="1"/>
</dbReference>
<reference evidence="4" key="2">
    <citation type="submission" date="2023-05" db="EMBL/GenBank/DDBJ databases">
        <authorList>
            <consortium name="Lawrence Berkeley National Laboratory"/>
            <person name="Steindorff A."/>
            <person name="Hensen N."/>
            <person name="Bonometti L."/>
            <person name="Westerberg I."/>
            <person name="Brannstrom I.O."/>
            <person name="Guillou S."/>
            <person name="Cros-Aarteil S."/>
            <person name="Calhoun S."/>
            <person name="Haridas S."/>
            <person name="Kuo A."/>
            <person name="Mondo S."/>
            <person name="Pangilinan J."/>
            <person name="Riley R."/>
            <person name="Labutti K."/>
            <person name="Andreopoulos B."/>
            <person name="Lipzen A."/>
            <person name="Chen C."/>
            <person name="Yanf M."/>
            <person name="Daum C."/>
            <person name="Ng V."/>
            <person name="Clum A."/>
            <person name="Ohm R."/>
            <person name="Martin F."/>
            <person name="Silar P."/>
            <person name="Natvig D."/>
            <person name="Lalanne C."/>
            <person name="Gautier V."/>
            <person name="Ament-Velasquez S.L."/>
            <person name="Kruys A."/>
            <person name="Hutchinson M.I."/>
            <person name="Powell A.J."/>
            <person name="Barry K."/>
            <person name="Miller A.N."/>
            <person name="Grigoriev I.V."/>
            <person name="Debuchy R."/>
            <person name="Gladieux P."/>
            <person name="Thoren M.H."/>
            <person name="Johannesson H."/>
        </authorList>
    </citation>
    <scope>NUCLEOTIDE SEQUENCE</scope>
    <source>
        <strain evidence="4">PSN293</strain>
    </source>
</reference>
<dbReference type="Proteomes" id="UP001301769">
    <property type="component" value="Unassembled WGS sequence"/>
</dbReference>
<reference evidence="4" key="1">
    <citation type="journal article" date="2023" name="Mol. Phylogenet. Evol.">
        <title>Genome-scale phylogeny and comparative genomics of the fungal order Sordariales.</title>
        <authorList>
            <person name="Hensen N."/>
            <person name="Bonometti L."/>
            <person name="Westerberg I."/>
            <person name="Brannstrom I.O."/>
            <person name="Guillou S."/>
            <person name="Cros-Aarteil S."/>
            <person name="Calhoun S."/>
            <person name="Haridas S."/>
            <person name="Kuo A."/>
            <person name="Mondo S."/>
            <person name="Pangilinan J."/>
            <person name="Riley R."/>
            <person name="LaButti K."/>
            <person name="Andreopoulos B."/>
            <person name="Lipzen A."/>
            <person name="Chen C."/>
            <person name="Yan M."/>
            <person name="Daum C."/>
            <person name="Ng V."/>
            <person name="Clum A."/>
            <person name="Steindorff A."/>
            <person name="Ohm R.A."/>
            <person name="Martin F."/>
            <person name="Silar P."/>
            <person name="Natvig D.O."/>
            <person name="Lalanne C."/>
            <person name="Gautier V."/>
            <person name="Ament-Velasquez S.L."/>
            <person name="Kruys A."/>
            <person name="Hutchinson M.I."/>
            <person name="Powell A.J."/>
            <person name="Barry K."/>
            <person name="Miller A.N."/>
            <person name="Grigoriev I.V."/>
            <person name="Debuchy R."/>
            <person name="Gladieux P."/>
            <person name="Hiltunen Thoren M."/>
            <person name="Johannesson H."/>
        </authorList>
    </citation>
    <scope>NUCLEOTIDE SEQUENCE</scope>
    <source>
        <strain evidence="4">PSN293</strain>
    </source>
</reference>
<dbReference type="GO" id="GO:0045944">
    <property type="term" value="P:positive regulation of transcription by RNA polymerase II"/>
    <property type="evidence" value="ECO:0007669"/>
    <property type="project" value="TreeGrafter"/>
</dbReference>
<feature type="domain" description="Zn(2)-C6 fungal-type" evidence="3">
    <location>
        <begin position="16"/>
        <end position="44"/>
    </location>
</feature>
<evidence type="ECO:0000313" key="5">
    <source>
        <dbReference type="Proteomes" id="UP001301769"/>
    </source>
</evidence>
<dbReference type="GO" id="GO:0000976">
    <property type="term" value="F:transcription cis-regulatory region binding"/>
    <property type="evidence" value="ECO:0007669"/>
    <property type="project" value="TreeGrafter"/>
</dbReference>
<gene>
    <name evidence="4" type="ORF">QBC37DRAFT_429141</name>
</gene>
<comment type="caution">
    <text evidence="4">The sequence shown here is derived from an EMBL/GenBank/DDBJ whole genome shotgun (WGS) entry which is preliminary data.</text>
</comment>
<evidence type="ECO:0000256" key="2">
    <source>
        <dbReference type="SAM" id="MobiDB-lite"/>
    </source>
</evidence>
<organism evidence="4 5">
    <name type="scientific">Rhypophila decipiens</name>
    <dbReference type="NCBI Taxonomy" id="261697"/>
    <lineage>
        <taxon>Eukaryota</taxon>
        <taxon>Fungi</taxon>
        <taxon>Dikarya</taxon>
        <taxon>Ascomycota</taxon>
        <taxon>Pezizomycotina</taxon>
        <taxon>Sordariomycetes</taxon>
        <taxon>Sordariomycetidae</taxon>
        <taxon>Sordariales</taxon>
        <taxon>Naviculisporaceae</taxon>
        <taxon>Rhypophila</taxon>
    </lineage>
</organism>
<dbReference type="InterPro" id="IPR001138">
    <property type="entry name" value="Zn2Cys6_DnaBD"/>
</dbReference>
<evidence type="ECO:0000259" key="3">
    <source>
        <dbReference type="PROSITE" id="PS50048"/>
    </source>
</evidence>
<dbReference type="EMBL" id="MU858181">
    <property type="protein sequence ID" value="KAK4210218.1"/>
    <property type="molecule type" value="Genomic_DNA"/>
</dbReference>
<dbReference type="PROSITE" id="PS50048">
    <property type="entry name" value="ZN2_CY6_FUNGAL_2"/>
    <property type="match status" value="1"/>
</dbReference>
<evidence type="ECO:0000313" key="4">
    <source>
        <dbReference type="EMBL" id="KAK4210218.1"/>
    </source>
</evidence>
<keyword evidence="5" id="KW-1185">Reference proteome</keyword>
<dbReference type="GO" id="GO:0000981">
    <property type="term" value="F:DNA-binding transcription factor activity, RNA polymerase II-specific"/>
    <property type="evidence" value="ECO:0007669"/>
    <property type="project" value="InterPro"/>
</dbReference>
<dbReference type="Pfam" id="PF00172">
    <property type="entry name" value="Zn_clus"/>
    <property type="match status" value="1"/>
</dbReference>
<feature type="region of interest" description="Disordered" evidence="2">
    <location>
        <begin position="102"/>
        <end position="126"/>
    </location>
</feature>
<dbReference type="GO" id="GO:0005634">
    <property type="term" value="C:nucleus"/>
    <property type="evidence" value="ECO:0007669"/>
    <property type="project" value="TreeGrafter"/>
</dbReference>
<evidence type="ECO:0000256" key="1">
    <source>
        <dbReference type="ARBA" id="ARBA00023242"/>
    </source>
</evidence>
<sequence>MSTSTREPRQFRARTGCLTCRDRHIKCDEAVPRCRNCVKSDRICERGIRLNFIDIQTPGPQQHKTLPPGTQLVFRDESHNVASGYTVSSNSRTCARQLGFEASSKGAGQSESGKAKEEMNPSTTLDGLVDSSRLVNKFDESLLIEVFIEKVGPWMDSLDPSQPFTTILPFYALSEDTGTVHWAMLACGARYLMPTETSFYQTRAFDNFQGHVGNMSKQNPLLCVVTAVLLTACEAISDDGIACNHIEATTELINRMNITGSSPGLEGACFWFMATVTLVYGLRSNVPLVGYNPERMRYTMDGSIPSAGGLSGDEGKWAQRMIYICTKVAELRANISHNDPDYTVERVQKECEQYKEWCDDWARSVPRSMMPLCYIPPAHSEEEGGAGEDGGPSSIFPHILLVKPCATIARLLYHTSCLILAHVHIMAGTAAKDRTHLESMKRRHAVDICGIASQAEDKCVAPQTPLQPDLDVLTHQKSVLLCRSMLCTAGRRGD</sequence>
<proteinExistence type="predicted"/>
<dbReference type="AlphaFoldDB" id="A0AAN7B453"/>
<protein>
    <recommendedName>
        <fullName evidence="3">Zn(2)-C6 fungal-type domain-containing protein</fullName>
    </recommendedName>
</protein>
<accession>A0AAN7B453</accession>
<name>A0AAN7B453_9PEZI</name>
<dbReference type="PANTHER" id="PTHR37534">
    <property type="entry name" value="TRANSCRIPTIONAL ACTIVATOR PROTEIN UGA3"/>
    <property type="match status" value="1"/>
</dbReference>
<dbReference type="GO" id="GO:0008270">
    <property type="term" value="F:zinc ion binding"/>
    <property type="evidence" value="ECO:0007669"/>
    <property type="project" value="InterPro"/>
</dbReference>
<keyword evidence="1" id="KW-0539">Nucleus</keyword>
<dbReference type="PROSITE" id="PS00463">
    <property type="entry name" value="ZN2_CY6_FUNGAL_1"/>
    <property type="match status" value="1"/>
</dbReference>
<dbReference type="SUPFAM" id="SSF57701">
    <property type="entry name" value="Zn2/Cys6 DNA-binding domain"/>
    <property type="match status" value="1"/>
</dbReference>
<dbReference type="PANTHER" id="PTHR37534:SF40">
    <property type="entry name" value="ZN(2)-C6 FUNGAL-TYPE DOMAIN-CONTAINING PROTEIN"/>
    <property type="match status" value="1"/>
</dbReference>
<dbReference type="InterPro" id="IPR036864">
    <property type="entry name" value="Zn2-C6_fun-type_DNA-bd_sf"/>
</dbReference>
<dbReference type="Gene3D" id="4.10.240.10">
    <property type="entry name" value="Zn(2)-C6 fungal-type DNA-binding domain"/>
    <property type="match status" value="1"/>
</dbReference>